<reference evidence="3 4" key="3">
    <citation type="submission" date="2020-04" db="EMBL/GenBank/DDBJ databases">
        <title>Genome sequencing and assembly of multiple isolates from the Colletotrichum gloeosporioides species complex.</title>
        <authorList>
            <person name="Gan P."/>
            <person name="Shirasu K."/>
        </authorList>
    </citation>
    <scope>NUCLEOTIDE SEQUENCE [LARGE SCALE GENOMIC DNA]</scope>
    <source>
        <strain evidence="3 4">Nara gc5</strain>
    </source>
</reference>
<name>L2FNK2_COLFN</name>
<evidence type="ECO:0000256" key="1">
    <source>
        <dbReference type="SAM" id="MobiDB-lite"/>
    </source>
</evidence>
<feature type="region of interest" description="Disordered" evidence="1">
    <location>
        <begin position="61"/>
        <end position="116"/>
    </location>
</feature>
<dbReference type="OrthoDB" id="4846833at2759"/>
<dbReference type="AlphaFoldDB" id="L2FNK2"/>
<dbReference type="EMBL" id="KB020993">
    <property type="protein sequence ID" value="ELA27318.1"/>
    <property type="molecule type" value="Genomic_DNA"/>
</dbReference>
<evidence type="ECO:0000313" key="2">
    <source>
        <dbReference type="EMBL" id="ELA27318.1"/>
    </source>
</evidence>
<dbReference type="HOGENOM" id="CLU_577469_0_0_1"/>
<evidence type="ECO:0000313" key="4">
    <source>
        <dbReference type="Proteomes" id="UP000011096"/>
    </source>
</evidence>
<accession>L2FNK2</accession>
<organism evidence="2">
    <name type="scientific">Colletotrichum fructicola (strain Nara gc5)</name>
    <name type="common">Anthracnose fungus</name>
    <name type="synonym">Colletotrichum gloeosporioides (strain Nara gc5)</name>
    <dbReference type="NCBI Taxonomy" id="1213859"/>
    <lineage>
        <taxon>Eukaryota</taxon>
        <taxon>Fungi</taxon>
        <taxon>Dikarya</taxon>
        <taxon>Ascomycota</taxon>
        <taxon>Pezizomycotina</taxon>
        <taxon>Sordariomycetes</taxon>
        <taxon>Hypocreomycetidae</taxon>
        <taxon>Glomerellales</taxon>
        <taxon>Glomerellaceae</taxon>
        <taxon>Colletotrichum</taxon>
        <taxon>Colletotrichum gloeosporioides species complex</taxon>
    </lineage>
</organism>
<keyword evidence="4" id="KW-1185">Reference proteome</keyword>
<sequence>MSDNPEARKAALLRRRRSDLTAQEIEELYDLKRPRKPRVGRDADPAVWYWGKMSPERLEEALESRRRTMETNKRTLERDKENEAAGRKREQEKRAASAGKDSNRESSQPLPTTDDNIEADFFDLFDPGKSLTISTHYPGNPYGTSFYEYPSDKEDEDLFWDESDIRSRTEAVFDRKSQPSKGIPGNVHEKAVLLIEEILSGSPVDGPVVLLCKVKSGKDLPNLVVAKIFDPMFYPWDYPAGAGPWKETARADMELCREAGAYDMLRTKGCHGEAHLAPKYYGAYTTKVSSTQPALIHRTRRIGLILMEAIDHAKTLKELCDENEDGSLVPITWKTIRFGKRRVRLDENVRLSVLEKLLGGVAAQMKAGVEVQAVRPEHILISFAEGTPRSQPVLRVSLTDYCESVVDSKRKEPRDFYQHYSKPPHPKTRFSPEKLFRLAGWFPYQWLEARSEWDEWIESAFNSDYFLERPDIE</sequence>
<dbReference type="EMBL" id="ANPB02000006">
    <property type="protein sequence ID" value="KAF4480991.1"/>
    <property type="molecule type" value="Genomic_DNA"/>
</dbReference>
<feature type="compositionally biased region" description="Polar residues" evidence="1">
    <location>
        <begin position="105"/>
        <end position="114"/>
    </location>
</feature>
<proteinExistence type="predicted"/>
<dbReference type="InParanoid" id="L2FNK2"/>
<dbReference type="Proteomes" id="UP000011096">
    <property type="component" value="Unassembled WGS sequence"/>
</dbReference>
<gene>
    <name evidence="2" type="ORF">CGGC5_11845</name>
    <name evidence="3" type="ORF">CGGC5_v011419</name>
</gene>
<feature type="compositionally biased region" description="Basic and acidic residues" evidence="1">
    <location>
        <begin position="61"/>
        <end position="95"/>
    </location>
</feature>
<evidence type="ECO:0000313" key="3">
    <source>
        <dbReference type="EMBL" id="KAF4480991.1"/>
    </source>
</evidence>
<reference evidence="3 4" key="2">
    <citation type="submission" date="2012-08" db="EMBL/GenBank/DDBJ databases">
        <authorList>
            <person name="Gan P.H.P."/>
            <person name="Ikeda K."/>
            <person name="Irieda H."/>
            <person name="Narusaka M."/>
            <person name="O'Connell R.J."/>
            <person name="Narusaka Y."/>
            <person name="Takano Y."/>
            <person name="Kubo Y."/>
            <person name="Shirasu K."/>
        </authorList>
    </citation>
    <scope>NUCLEOTIDE SEQUENCE [LARGE SCALE GENOMIC DNA]</scope>
    <source>
        <strain evidence="3 4">Nara gc5</strain>
    </source>
</reference>
<reference evidence="2" key="1">
    <citation type="submission" date="2012-08" db="EMBL/GenBank/DDBJ databases">
        <title>Genome analysis of Colletotrichum orbiculare and Colletotrichum fructicola.</title>
        <authorList>
            <person name="Gan P.H.P."/>
            <person name="Ikeda K."/>
            <person name="Irieda H."/>
            <person name="Narusaka M."/>
            <person name="O'Connell R.J."/>
            <person name="Narusaka Y."/>
            <person name="Takano Y."/>
            <person name="Kubo Y."/>
            <person name="Shirasu K."/>
        </authorList>
    </citation>
    <scope>NUCLEOTIDE SEQUENCE</scope>
    <source>
        <strain evidence="2">Nara gc5</strain>
    </source>
</reference>
<protein>
    <submittedName>
        <fullName evidence="2">Uncharacterized protein</fullName>
    </submittedName>
</protein>